<organism evidence="2 3">
    <name type="scientific">Ilyodon furcidens</name>
    <name type="common">goldbreast splitfin</name>
    <dbReference type="NCBI Taxonomy" id="33524"/>
    <lineage>
        <taxon>Eukaryota</taxon>
        <taxon>Metazoa</taxon>
        <taxon>Chordata</taxon>
        <taxon>Craniata</taxon>
        <taxon>Vertebrata</taxon>
        <taxon>Euteleostomi</taxon>
        <taxon>Actinopterygii</taxon>
        <taxon>Neopterygii</taxon>
        <taxon>Teleostei</taxon>
        <taxon>Neoteleostei</taxon>
        <taxon>Acanthomorphata</taxon>
        <taxon>Ovalentaria</taxon>
        <taxon>Atherinomorphae</taxon>
        <taxon>Cyprinodontiformes</taxon>
        <taxon>Goodeidae</taxon>
        <taxon>Ilyodon</taxon>
    </lineage>
</organism>
<gene>
    <name evidence="2" type="ORF">ILYODFUR_035325</name>
</gene>
<dbReference type="Proteomes" id="UP001482620">
    <property type="component" value="Unassembled WGS sequence"/>
</dbReference>
<evidence type="ECO:0000313" key="2">
    <source>
        <dbReference type="EMBL" id="MEQ2242378.1"/>
    </source>
</evidence>
<protein>
    <submittedName>
        <fullName evidence="2">Uncharacterized protein</fullName>
    </submittedName>
</protein>
<feature type="compositionally biased region" description="Polar residues" evidence="1">
    <location>
        <begin position="44"/>
        <end position="58"/>
    </location>
</feature>
<feature type="region of interest" description="Disordered" evidence="1">
    <location>
        <begin position="80"/>
        <end position="104"/>
    </location>
</feature>
<evidence type="ECO:0000313" key="3">
    <source>
        <dbReference type="Proteomes" id="UP001482620"/>
    </source>
</evidence>
<keyword evidence="3" id="KW-1185">Reference proteome</keyword>
<name>A0ABV0UEZ6_9TELE</name>
<feature type="region of interest" description="Disordered" evidence="1">
    <location>
        <begin position="24"/>
        <end position="65"/>
    </location>
</feature>
<dbReference type="EMBL" id="JAHRIQ010064611">
    <property type="protein sequence ID" value="MEQ2242378.1"/>
    <property type="molecule type" value="Genomic_DNA"/>
</dbReference>
<reference evidence="2 3" key="1">
    <citation type="submission" date="2021-06" db="EMBL/GenBank/DDBJ databases">
        <authorList>
            <person name="Palmer J.M."/>
        </authorList>
    </citation>
    <scope>NUCLEOTIDE SEQUENCE [LARGE SCALE GENOMIC DNA]</scope>
    <source>
        <strain evidence="3">if_2019</strain>
        <tissue evidence="2">Muscle</tissue>
    </source>
</reference>
<comment type="caution">
    <text evidence="2">The sequence shown here is derived from an EMBL/GenBank/DDBJ whole genome shotgun (WGS) entry which is preliminary data.</text>
</comment>
<accession>A0ABV0UEZ6</accession>
<sequence>MSGGVWKLQAATPSTNSLCSIVQLQTQPSKERSKPNSEDYSPACSPSNIPPKTQQSTSVEKESTNLENLEIIWTLPASHKHRGERRISPCLSQTPIQNDSSPIR</sequence>
<feature type="compositionally biased region" description="Polar residues" evidence="1">
    <location>
        <begin position="90"/>
        <end position="104"/>
    </location>
</feature>
<proteinExistence type="predicted"/>
<evidence type="ECO:0000256" key="1">
    <source>
        <dbReference type="SAM" id="MobiDB-lite"/>
    </source>
</evidence>